<dbReference type="KEGG" id="vbo:CKY39_02550"/>
<organism evidence="1 2">
    <name type="scientific">Variovorax boronicumulans</name>
    <dbReference type="NCBI Taxonomy" id="436515"/>
    <lineage>
        <taxon>Bacteria</taxon>
        <taxon>Pseudomonadati</taxon>
        <taxon>Pseudomonadota</taxon>
        <taxon>Betaproteobacteria</taxon>
        <taxon>Burkholderiales</taxon>
        <taxon>Comamonadaceae</taxon>
        <taxon>Variovorax</taxon>
    </lineage>
</organism>
<evidence type="ECO:0000313" key="2">
    <source>
        <dbReference type="Proteomes" id="UP000217154"/>
    </source>
</evidence>
<gene>
    <name evidence="1" type="ORF">CKY39_02550</name>
</gene>
<dbReference type="Proteomes" id="UP000217154">
    <property type="component" value="Chromosome"/>
</dbReference>
<name>A0A250DCX8_9BURK</name>
<proteinExistence type="predicted"/>
<dbReference type="RefSeq" id="WP_062479768.1">
    <property type="nucleotide sequence ID" value="NZ_BKDI01000003.1"/>
</dbReference>
<reference evidence="1 2" key="1">
    <citation type="submission" date="2017-09" db="EMBL/GenBank/DDBJ databases">
        <title>The diverse metabolic capabilities of V. boronicumulans make it an excellent choice for continued studies on novel biodegradation.</title>
        <authorList>
            <person name="Sun S."/>
        </authorList>
    </citation>
    <scope>NUCLEOTIDE SEQUENCE [LARGE SCALE GENOMIC DNA]</scope>
    <source>
        <strain evidence="1 2">J1</strain>
    </source>
</reference>
<accession>A0A250DCX8</accession>
<dbReference type="EMBL" id="CP023284">
    <property type="protein sequence ID" value="ATA52225.1"/>
    <property type="molecule type" value="Genomic_DNA"/>
</dbReference>
<dbReference type="AlphaFoldDB" id="A0A250DCX8"/>
<protein>
    <submittedName>
        <fullName evidence="1">Uncharacterized protein</fullName>
    </submittedName>
</protein>
<sequence>MLPIVVALMATVILLVWMGFFMMGSLPLLVLSHDTPLDSRFIRGLFNVYYVAVVLTASAAALSYAWCGKPFFAVGMAFIAGLAFALRRWLIIPRMDLLRHTIPATDTSIVQFRKLHIAGMVLNVMQLGTVAWALTQLGL</sequence>
<evidence type="ECO:0000313" key="1">
    <source>
        <dbReference type="EMBL" id="ATA52225.1"/>
    </source>
</evidence>